<evidence type="ECO:0000256" key="2">
    <source>
        <dbReference type="ARBA" id="ARBA00022840"/>
    </source>
</evidence>
<organism evidence="4 5">
    <name type="scientific">Gracilibacillus oryzae</name>
    <dbReference type="NCBI Taxonomy" id="1672701"/>
    <lineage>
        <taxon>Bacteria</taxon>
        <taxon>Bacillati</taxon>
        <taxon>Bacillota</taxon>
        <taxon>Bacilli</taxon>
        <taxon>Bacillales</taxon>
        <taxon>Bacillaceae</taxon>
        <taxon>Gracilibacillus</taxon>
    </lineage>
</organism>
<dbReference type="InterPro" id="IPR014217">
    <property type="entry name" value="Spore_III_AA"/>
</dbReference>
<keyword evidence="1" id="KW-0547">Nucleotide-binding</keyword>
<dbReference type="InterPro" id="IPR027417">
    <property type="entry name" value="P-loop_NTPase"/>
</dbReference>
<evidence type="ECO:0000313" key="4">
    <source>
        <dbReference type="EMBL" id="KAB8128461.1"/>
    </source>
</evidence>
<dbReference type="RefSeq" id="WP_153405916.1">
    <property type="nucleotide sequence ID" value="NZ_ML762438.1"/>
</dbReference>
<dbReference type="Gene3D" id="3.40.50.300">
    <property type="entry name" value="P-loop containing nucleotide triphosphate hydrolases"/>
    <property type="match status" value="1"/>
</dbReference>
<sequence>MEVIYSLLPEHIAWEIRQFIKTEHFHPQEIRLRIDRPIELNKGRQVQWLSHLRISQKDAKYILNRISDHSIYRLEEELRQGYITIKGGHRIGISGSVIVENSAVKAIKHISSFNIRISNDVSGISKPFLPLLYDHHYLSTLIIGPPQSGKTTLLRDIARYVSSGLHKIPAQKTAVVDERSEICASLNGIPQSESGLRIDVLDQCPKSEGMMMLVRSMSPEVIIVDEIGNEKDVQAILEVINAGVSIMCSVHGRSYEEVLRRPALAPLFTLNLFNRILVLSNSNQVGEVIQILDSEGNNITKQSEYTV</sequence>
<dbReference type="PANTHER" id="PTHR20953">
    <property type="entry name" value="KINASE-RELATED"/>
    <property type="match status" value="1"/>
</dbReference>
<keyword evidence="2" id="KW-0067">ATP-binding</keyword>
<accession>A0A7C8GSC0</accession>
<feature type="domain" description="AAA+ ATPase" evidence="3">
    <location>
        <begin position="136"/>
        <end position="283"/>
    </location>
</feature>
<dbReference type="OrthoDB" id="9768243at2"/>
<dbReference type="SUPFAM" id="SSF52540">
    <property type="entry name" value="P-loop containing nucleoside triphosphate hydrolases"/>
    <property type="match status" value="1"/>
</dbReference>
<dbReference type="PANTHER" id="PTHR20953:SF3">
    <property type="entry name" value="P-LOOP CONTAINING NUCLEOSIDE TRIPHOSPHATE HYDROLASES SUPERFAMILY PROTEIN"/>
    <property type="match status" value="1"/>
</dbReference>
<keyword evidence="5" id="KW-1185">Reference proteome</keyword>
<dbReference type="AlphaFoldDB" id="A0A7C8GSC0"/>
<dbReference type="InterPro" id="IPR003593">
    <property type="entry name" value="AAA+_ATPase"/>
</dbReference>
<comment type="caution">
    <text evidence="4">The sequence shown here is derived from an EMBL/GenBank/DDBJ whole genome shotgun (WGS) entry which is preliminary data.</text>
</comment>
<evidence type="ECO:0000256" key="1">
    <source>
        <dbReference type="ARBA" id="ARBA00022741"/>
    </source>
</evidence>
<dbReference type="Pfam" id="PF19568">
    <property type="entry name" value="Spore_III_AA"/>
    <property type="match status" value="1"/>
</dbReference>
<gene>
    <name evidence="4" type="primary">spoIIIAA</name>
    <name evidence="4" type="ORF">F9U64_16140</name>
</gene>
<dbReference type="SMART" id="SM00382">
    <property type="entry name" value="AAA"/>
    <property type="match status" value="1"/>
</dbReference>
<evidence type="ECO:0000259" key="3">
    <source>
        <dbReference type="SMART" id="SM00382"/>
    </source>
</evidence>
<reference evidence="4 5" key="1">
    <citation type="submission" date="2019-10" db="EMBL/GenBank/DDBJ databases">
        <title>Gracilibacillus sp. nov. isolated from rice seeds.</title>
        <authorList>
            <person name="He S."/>
        </authorList>
    </citation>
    <scope>NUCLEOTIDE SEQUENCE [LARGE SCALE GENOMIC DNA]</scope>
    <source>
        <strain evidence="4 5">TD8</strain>
    </source>
</reference>
<dbReference type="InterPro" id="IPR045735">
    <property type="entry name" value="Spore_III_AA_AAA+_ATPase"/>
</dbReference>
<proteinExistence type="predicted"/>
<evidence type="ECO:0000313" key="5">
    <source>
        <dbReference type="Proteomes" id="UP000480246"/>
    </source>
</evidence>
<dbReference type="GO" id="GO:0005524">
    <property type="term" value="F:ATP binding"/>
    <property type="evidence" value="ECO:0007669"/>
    <property type="project" value="UniProtKB-KW"/>
</dbReference>
<dbReference type="CDD" id="cd00009">
    <property type="entry name" value="AAA"/>
    <property type="match status" value="1"/>
</dbReference>
<dbReference type="EMBL" id="WEID01000082">
    <property type="protein sequence ID" value="KAB8128461.1"/>
    <property type="molecule type" value="Genomic_DNA"/>
</dbReference>
<name>A0A7C8GSC0_9BACI</name>
<dbReference type="NCBIfam" id="TIGR02858">
    <property type="entry name" value="spore_III_AA"/>
    <property type="match status" value="1"/>
</dbReference>
<dbReference type="Proteomes" id="UP000480246">
    <property type="component" value="Unassembled WGS sequence"/>
</dbReference>
<protein>
    <submittedName>
        <fullName evidence="4">Stage III sporulation protein AA</fullName>
    </submittedName>
</protein>